<proteinExistence type="predicted"/>
<accession>A0A2A6QB06</accession>
<dbReference type="RefSeq" id="WP_000909276.1">
    <property type="nucleotide sequence ID" value="NZ_AP018796.1"/>
</dbReference>
<protein>
    <submittedName>
        <fullName evidence="1">XRE family transcriptional regulator</fullName>
    </submittedName>
</protein>
<sequence length="94" mass="10585">MLITRLKEARRRAGLTQEKLGILAGLDEASASTRINQYEKGKHSPNFETVSNLAKVLNVPVSFLYTPEDDLAQFILLFDSLSESDRKKILDQYG</sequence>
<comment type="caution">
    <text evidence="1">The sequence shown here is derived from an EMBL/GenBank/DDBJ whole genome shotgun (WGS) entry which is preliminary data.</text>
</comment>
<dbReference type="CDD" id="cd00093">
    <property type="entry name" value="HTH_XRE"/>
    <property type="match status" value="1"/>
</dbReference>
<evidence type="ECO:0000313" key="1">
    <source>
        <dbReference type="EMBL" id="TJQ13737.1"/>
    </source>
</evidence>
<dbReference type="SUPFAM" id="SSF47413">
    <property type="entry name" value="lambda repressor-like DNA-binding domains"/>
    <property type="match status" value="1"/>
</dbReference>
<reference evidence="1 2" key="1">
    <citation type="submission" date="2018-12" db="EMBL/GenBank/DDBJ databases">
        <title>Food and Water Safety Consortium.</title>
        <authorList>
            <person name="Tyson S."/>
            <person name="Peterson C.-L."/>
            <person name="Olson A."/>
            <person name="Tyler S."/>
            <person name="Cabral J."/>
            <person name="Lynch T."/>
            <person name="Knox N."/>
            <person name="Van Domselaar G."/>
            <person name="Graham M."/>
        </authorList>
    </citation>
    <scope>NUCLEOTIDE SEQUENCE [LARGE SCALE GENOMIC DNA]</scope>
    <source>
        <strain evidence="1 2">FWSEC0118</strain>
    </source>
</reference>
<dbReference type="InterPro" id="IPR010982">
    <property type="entry name" value="Lambda_DNA-bd_dom_sf"/>
</dbReference>
<gene>
    <name evidence="1" type="ORF">C9Z68_13965</name>
</gene>
<name>A0A2A6QB06_ECOLX</name>
<dbReference type="Gene3D" id="1.10.260.40">
    <property type="entry name" value="lambda repressor-like DNA-binding domains"/>
    <property type="match status" value="1"/>
</dbReference>
<dbReference type="SMART" id="SM00530">
    <property type="entry name" value="HTH_XRE"/>
    <property type="match status" value="1"/>
</dbReference>
<evidence type="ECO:0000313" key="2">
    <source>
        <dbReference type="Proteomes" id="UP000309937"/>
    </source>
</evidence>
<dbReference type="GO" id="GO:0003677">
    <property type="term" value="F:DNA binding"/>
    <property type="evidence" value="ECO:0007669"/>
    <property type="project" value="InterPro"/>
</dbReference>
<dbReference type="OMA" id="SRMNHYE"/>
<dbReference type="Proteomes" id="UP000309937">
    <property type="component" value="Unassembled WGS sequence"/>
</dbReference>
<dbReference type="AlphaFoldDB" id="A0A2A6QB06"/>
<dbReference type="InterPro" id="IPR001387">
    <property type="entry name" value="Cro/C1-type_HTH"/>
</dbReference>
<organism evidence="1 2">
    <name type="scientific">Escherichia coli</name>
    <dbReference type="NCBI Taxonomy" id="562"/>
    <lineage>
        <taxon>Bacteria</taxon>
        <taxon>Pseudomonadati</taxon>
        <taxon>Pseudomonadota</taxon>
        <taxon>Gammaproteobacteria</taxon>
        <taxon>Enterobacterales</taxon>
        <taxon>Enterobacteriaceae</taxon>
        <taxon>Escherichia</taxon>
    </lineage>
</organism>
<dbReference type="EMBL" id="RRGJ01000018">
    <property type="protein sequence ID" value="TJQ13737.1"/>
    <property type="molecule type" value="Genomic_DNA"/>
</dbReference>
<dbReference type="PROSITE" id="PS50943">
    <property type="entry name" value="HTH_CROC1"/>
    <property type="match status" value="1"/>
</dbReference>
<dbReference type="Pfam" id="PF01381">
    <property type="entry name" value="HTH_3"/>
    <property type="match status" value="1"/>
</dbReference>